<proteinExistence type="predicted"/>
<dbReference type="EMBL" id="JANCYU010000039">
    <property type="protein sequence ID" value="KAK4526336.1"/>
    <property type="molecule type" value="Genomic_DNA"/>
</dbReference>
<gene>
    <name evidence="3" type="ORF">GAYE_SCF23G4250</name>
</gene>
<dbReference type="AlphaFoldDB" id="A0AAV9IGI6"/>
<keyword evidence="2" id="KW-0472">Membrane</keyword>
<feature type="transmembrane region" description="Helical" evidence="2">
    <location>
        <begin position="7"/>
        <end position="32"/>
    </location>
</feature>
<keyword evidence="2" id="KW-0812">Transmembrane</keyword>
<feature type="transmembrane region" description="Helical" evidence="2">
    <location>
        <begin position="38"/>
        <end position="56"/>
    </location>
</feature>
<keyword evidence="4" id="KW-1185">Reference proteome</keyword>
<feature type="region of interest" description="Disordered" evidence="1">
    <location>
        <begin position="123"/>
        <end position="157"/>
    </location>
</feature>
<keyword evidence="2" id="KW-1133">Transmembrane helix</keyword>
<evidence type="ECO:0000256" key="1">
    <source>
        <dbReference type="SAM" id="MobiDB-lite"/>
    </source>
</evidence>
<evidence type="ECO:0000313" key="4">
    <source>
        <dbReference type="Proteomes" id="UP001300502"/>
    </source>
</evidence>
<protein>
    <submittedName>
        <fullName evidence="3">Uncharacterized protein</fullName>
    </submittedName>
</protein>
<name>A0AAV9IGI6_9RHOD</name>
<comment type="caution">
    <text evidence="3">The sequence shown here is derived from an EMBL/GenBank/DDBJ whole genome shotgun (WGS) entry which is preliminary data.</text>
</comment>
<dbReference type="Proteomes" id="UP001300502">
    <property type="component" value="Unassembled WGS sequence"/>
</dbReference>
<reference evidence="3 4" key="1">
    <citation type="submission" date="2022-07" db="EMBL/GenBank/DDBJ databases">
        <title>Genome-wide signatures of adaptation to extreme environments.</title>
        <authorList>
            <person name="Cho C.H."/>
            <person name="Yoon H.S."/>
        </authorList>
    </citation>
    <scope>NUCLEOTIDE SEQUENCE [LARGE SCALE GENOMIC DNA]</scope>
    <source>
        <strain evidence="3 4">108.79 E11</strain>
    </source>
</reference>
<evidence type="ECO:0000256" key="2">
    <source>
        <dbReference type="SAM" id="Phobius"/>
    </source>
</evidence>
<sequence length="184" mass="21449">MGARWPPFLLVSHVTLLLLVVTTYLLLFHLFSSFSYKYVVKTPLLLGGIYLSLIIFQAAQKQGEQWPTTKASRRSSSVRRQQLEYREKLLVLKEKELEKKFSQLEQSLSEKLTLLKTRVGEDDFKSPGKNTTEIQPKVPPPSVPPKKMNAVKERKASKRKWFRKRFFQKKTEYANGEKMEKLTT</sequence>
<accession>A0AAV9IGI6</accession>
<organism evidence="3 4">
    <name type="scientific">Galdieria yellowstonensis</name>
    <dbReference type="NCBI Taxonomy" id="3028027"/>
    <lineage>
        <taxon>Eukaryota</taxon>
        <taxon>Rhodophyta</taxon>
        <taxon>Bangiophyceae</taxon>
        <taxon>Galdieriales</taxon>
        <taxon>Galdieriaceae</taxon>
        <taxon>Galdieria</taxon>
    </lineage>
</organism>
<evidence type="ECO:0000313" key="3">
    <source>
        <dbReference type="EMBL" id="KAK4526336.1"/>
    </source>
</evidence>